<gene>
    <name evidence="3" type="ORF">GCM10009019_18030</name>
</gene>
<dbReference type="RefSeq" id="WP_227260356.1">
    <property type="nucleotide sequence ID" value="NZ_BAAADU010000002.1"/>
</dbReference>
<feature type="transmembrane region" description="Helical" evidence="1">
    <location>
        <begin position="92"/>
        <end position="114"/>
    </location>
</feature>
<keyword evidence="1" id="KW-0472">Membrane</keyword>
<dbReference type="InterPro" id="IPR000620">
    <property type="entry name" value="EamA_dom"/>
</dbReference>
<dbReference type="EMBL" id="BAAADU010000002">
    <property type="protein sequence ID" value="GAA0654790.1"/>
    <property type="molecule type" value="Genomic_DNA"/>
</dbReference>
<keyword evidence="1" id="KW-1133">Transmembrane helix</keyword>
<dbReference type="GeneID" id="68573520"/>
<dbReference type="Proteomes" id="UP001500194">
    <property type="component" value="Unassembled WGS sequence"/>
</dbReference>
<keyword evidence="4" id="KW-1185">Reference proteome</keyword>
<organism evidence="3 4">
    <name type="scientific">Salarchaeum japonicum</name>
    <dbReference type="NCBI Taxonomy" id="555573"/>
    <lineage>
        <taxon>Archaea</taxon>
        <taxon>Methanobacteriati</taxon>
        <taxon>Methanobacteriota</taxon>
        <taxon>Stenosarchaea group</taxon>
        <taxon>Halobacteria</taxon>
        <taxon>Halobacteriales</taxon>
        <taxon>Halobacteriaceae</taxon>
    </lineage>
</organism>
<dbReference type="SUPFAM" id="SSF103481">
    <property type="entry name" value="Multidrug resistance efflux transporter EmrE"/>
    <property type="match status" value="1"/>
</dbReference>
<sequence>MEAYLKWAVVALLGYTMVAPLMKVATVDIPSTVAALVANAVLVVGSLAVVLYVDIPVTPYLTHPRAIYVYAAGVCLTVGILAYYQALATGPVSIVVPVFGMFIVTSSLVSAVWLGDDLTLRKAAGIGFAAVAVYLTAGPGQ</sequence>
<dbReference type="Gene3D" id="1.10.3730.20">
    <property type="match status" value="1"/>
</dbReference>
<feature type="transmembrane region" description="Helical" evidence="1">
    <location>
        <begin position="7"/>
        <end position="27"/>
    </location>
</feature>
<feature type="transmembrane region" description="Helical" evidence="1">
    <location>
        <begin position="67"/>
        <end position="86"/>
    </location>
</feature>
<accession>A0AAV3T2G1</accession>
<feature type="domain" description="EamA" evidence="2">
    <location>
        <begin position="7"/>
        <end position="136"/>
    </location>
</feature>
<dbReference type="InterPro" id="IPR037185">
    <property type="entry name" value="EmrE-like"/>
</dbReference>
<reference evidence="3 4" key="1">
    <citation type="journal article" date="2019" name="Int. J. Syst. Evol. Microbiol.">
        <title>The Global Catalogue of Microorganisms (GCM) 10K type strain sequencing project: providing services to taxonomists for standard genome sequencing and annotation.</title>
        <authorList>
            <consortium name="The Broad Institute Genomics Platform"/>
            <consortium name="The Broad Institute Genome Sequencing Center for Infectious Disease"/>
            <person name="Wu L."/>
            <person name="Ma J."/>
        </authorList>
    </citation>
    <scope>NUCLEOTIDE SEQUENCE [LARGE SCALE GENOMIC DNA]</scope>
    <source>
        <strain evidence="3 4">JCM 16327</strain>
    </source>
</reference>
<keyword evidence="1" id="KW-0812">Transmembrane</keyword>
<comment type="caution">
    <text evidence="3">The sequence shown here is derived from an EMBL/GenBank/DDBJ whole genome shotgun (WGS) entry which is preliminary data.</text>
</comment>
<name>A0AAV3T2G1_9EURY</name>
<dbReference type="GO" id="GO:0016020">
    <property type="term" value="C:membrane"/>
    <property type="evidence" value="ECO:0007669"/>
    <property type="project" value="InterPro"/>
</dbReference>
<evidence type="ECO:0000313" key="3">
    <source>
        <dbReference type="EMBL" id="GAA0654790.1"/>
    </source>
</evidence>
<proteinExistence type="predicted"/>
<dbReference type="AlphaFoldDB" id="A0AAV3T2G1"/>
<evidence type="ECO:0000259" key="2">
    <source>
        <dbReference type="Pfam" id="PF00892"/>
    </source>
</evidence>
<protein>
    <recommendedName>
        <fullName evidence="2">EamA domain-containing protein</fullName>
    </recommendedName>
</protein>
<feature type="transmembrane region" description="Helical" evidence="1">
    <location>
        <begin position="33"/>
        <end position="55"/>
    </location>
</feature>
<dbReference type="Pfam" id="PF00892">
    <property type="entry name" value="EamA"/>
    <property type="match status" value="1"/>
</dbReference>
<evidence type="ECO:0000313" key="4">
    <source>
        <dbReference type="Proteomes" id="UP001500194"/>
    </source>
</evidence>
<evidence type="ECO:0000256" key="1">
    <source>
        <dbReference type="SAM" id="Phobius"/>
    </source>
</evidence>